<dbReference type="Proteomes" id="UP001152797">
    <property type="component" value="Unassembled WGS sequence"/>
</dbReference>
<evidence type="ECO:0000313" key="1">
    <source>
        <dbReference type="EMBL" id="CAI3978522.1"/>
    </source>
</evidence>
<proteinExistence type="predicted"/>
<dbReference type="EMBL" id="CAMXCT020000418">
    <property type="protein sequence ID" value="CAL1131897.1"/>
    <property type="molecule type" value="Genomic_DNA"/>
</dbReference>
<evidence type="ECO:0000313" key="3">
    <source>
        <dbReference type="Proteomes" id="UP001152797"/>
    </source>
</evidence>
<reference evidence="2" key="2">
    <citation type="submission" date="2024-04" db="EMBL/GenBank/DDBJ databases">
        <authorList>
            <person name="Chen Y."/>
            <person name="Shah S."/>
            <person name="Dougan E. K."/>
            <person name="Thang M."/>
            <person name="Chan C."/>
        </authorList>
    </citation>
    <scope>NUCLEOTIDE SEQUENCE [LARGE SCALE GENOMIC DNA]</scope>
</reference>
<comment type="caution">
    <text evidence="1">The sequence shown here is derived from an EMBL/GenBank/DDBJ whole genome shotgun (WGS) entry which is preliminary data.</text>
</comment>
<gene>
    <name evidence="1" type="ORF">C1SCF055_LOCUS6571</name>
</gene>
<name>A0A9P1BSI9_9DINO</name>
<keyword evidence="3" id="KW-1185">Reference proteome</keyword>
<reference evidence="1" key="1">
    <citation type="submission" date="2022-10" db="EMBL/GenBank/DDBJ databases">
        <authorList>
            <person name="Chen Y."/>
            <person name="Dougan E. K."/>
            <person name="Chan C."/>
            <person name="Rhodes N."/>
            <person name="Thang M."/>
        </authorList>
    </citation>
    <scope>NUCLEOTIDE SEQUENCE</scope>
</reference>
<dbReference type="EMBL" id="CAMXCT010000418">
    <property type="protein sequence ID" value="CAI3978522.1"/>
    <property type="molecule type" value="Genomic_DNA"/>
</dbReference>
<sequence>MADGFSKTVAFLATYCEELVQLQKPTLESLLHWRQSSQSYWRTGNLFFLPCRDWMRMPDAFLSCMDSFFDRGHHFLLQKAATIPQLGAKTFRGVLRSREVKSNPMAVFILLLLERYAPEHKESIAMWEAEVCRIGAEAQQRASRTCAQALARAQEFFAKFAAEIVQLQKQNLRDVVMRNQAKSYVEWMQAKNFFPGSCEKIGAKNLQLAHSQFPMSTFARVVLERYSDELAPEQIEAMAVWEEKLCKVSAADGEAASARRAAALVCVQEFFATLADEIAELQKKNFREVVMSNQAHSYAEWVDAGPKLFCSEADLKMLGASNVEQLFSGHNRKTDEDLRFGIRRHWGQLAQADQEQVKAALEPLVQKVEQMPVKIVHEGWFGIAAGRSKSRLPGGLESPAFQKANSCRAPEKHWLEPGRPISENCLHEAKERAKAQLPKEPFRLTAAIMQAQETACQRQTP</sequence>
<dbReference type="EMBL" id="CAMXCT030000418">
    <property type="protein sequence ID" value="CAL4765834.1"/>
    <property type="molecule type" value="Genomic_DNA"/>
</dbReference>
<evidence type="ECO:0000313" key="2">
    <source>
        <dbReference type="EMBL" id="CAL1131897.1"/>
    </source>
</evidence>
<organism evidence="1">
    <name type="scientific">Cladocopium goreaui</name>
    <dbReference type="NCBI Taxonomy" id="2562237"/>
    <lineage>
        <taxon>Eukaryota</taxon>
        <taxon>Sar</taxon>
        <taxon>Alveolata</taxon>
        <taxon>Dinophyceae</taxon>
        <taxon>Suessiales</taxon>
        <taxon>Symbiodiniaceae</taxon>
        <taxon>Cladocopium</taxon>
    </lineage>
</organism>
<dbReference type="AlphaFoldDB" id="A0A9P1BSI9"/>
<protein>
    <submittedName>
        <fullName evidence="1">Uncharacterized protein</fullName>
    </submittedName>
</protein>
<accession>A0A9P1BSI9</accession>